<evidence type="ECO:0000259" key="3">
    <source>
        <dbReference type="PROSITE" id="PS50887"/>
    </source>
</evidence>
<comment type="caution">
    <text evidence="4">The sequence shown here is derived from an EMBL/GenBank/DDBJ whole genome shotgun (WGS) entry which is preliminary data.</text>
</comment>
<dbReference type="SUPFAM" id="SSF55785">
    <property type="entry name" value="PYP-like sensor domain (PAS domain)"/>
    <property type="match status" value="1"/>
</dbReference>
<proteinExistence type="predicted"/>
<dbReference type="CDD" id="cd01949">
    <property type="entry name" value="GGDEF"/>
    <property type="match status" value="1"/>
</dbReference>
<keyword evidence="1" id="KW-1133">Transmembrane helix</keyword>
<feature type="transmembrane region" description="Helical" evidence="1">
    <location>
        <begin position="67"/>
        <end position="88"/>
    </location>
</feature>
<feature type="transmembrane region" description="Helical" evidence="1">
    <location>
        <begin position="104"/>
        <end position="122"/>
    </location>
</feature>
<evidence type="ECO:0000259" key="2">
    <source>
        <dbReference type="PROSITE" id="PS50112"/>
    </source>
</evidence>
<evidence type="ECO:0000256" key="1">
    <source>
        <dbReference type="SAM" id="Phobius"/>
    </source>
</evidence>
<sequence>MIRSAHVFPIIFIAVYIITYYVAILFLTPGSHSSLLIQSVFAMVGPFLAALTIFHAYTRSERWIKPFWFFLGTGTFIYFIGEVYWFYVESVLQEGITFPGPADYFYFLQVICFITAFVYFLLQKNKIVHNARFLIEMTIVMITAFTFTYHFIIRDIIATRESGDLFLLIYIGYPAADLAILFGVLLVYFRSKDSYFRICLHVLTTGIVLFTLADALLLYLMAAEAYMTGSLIDPLFTLALFLIGYSAYMYRTDRMKESAIHQGVQSQFIIREVILPYGSTVILIIVFIASDGSEVNSLTIGISLVISLIMLRQVLALLGSRKLLHEFNKQNKQLEISTQRYRSIFENHPDPVYSLNLSGEITMINSSFSRLAGEKEESLLLNPIFMFIEAASKDAFYIHFEKAAGGASQNFETTFRNQANQGYITSCTFIPIFVEEKVVGIHGIMKDITNLKESEEKMARMAYHDPLTGLPNRIKFEKAVEEALNQIEKEKAIMAVLYLDLDRFKCINDKLGHEIGDMLLCAAAERMQTSIRPHDMVSRQGGDEFTILVTGLKTKEDAFALVNRMISTLSKKYTIRGHNIFSTPSIGIAFPREDGHETVKMLIKKADFAMYEAKKKGRNQYSVYDEEIGMQDRELEKQG</sequence>
<protein>
    <submittedName>
        <fullName evidence="4">DUF4084 domain-containing protein</fullName>
    </submittedName>
</protein>
<dbReference type="SMART" id="SM00091">
    <property type="entry name" value="PAS"/>
    <property type="match status" value="1"/>
</dbReference>
<keyword evidence="1" id="KW-0812">Transmembrane</keyword>
<evidence type="ECO:0000313" key="4">
    <source>
        <dbReference type="EMBL" id="MFC5711731.1"/>
    </source>
</evidence>
<feature type="transmembrane region" description="Helical" evidence="1">
    <location>
        <begin position="295"/>
        <end position="319"/>
    </location>
</feature>
<dbReference type="InterPro" id="IPR043128">
    <property type="entry name" value="Rev_trsase/Diguanyl_cyclase"/>
</dbReference>
<reference evidence="5" key="1">
    <citation type="journal article" date="2019" name="Int. J. Syst. Evol. Microbiol.">
        <title>The Global Catalogue of Microorganisms (GCM) 10K type strain sequencing project: providing services to taxonomists for standard genome sequencing and annotation.</title>
        <authorList>
            <consortium name="The Broad Institute Genomics Platform"/>
            <consortium name="The Broad Institute Genome Sequencing Center for Infectious Disease"/>
            <person name="Wu L."/>
            <person name="Ma J."/>
        </authorList>
    </citation>
    <scope>NUCLEOTIDE SEQUENCE [LARGE SCALE GENOMIC DNA]</scope>
    <source>
        <strain evidence="5">CECT 7184</strain>
    </source>
</reference>
<dbReference type="NCBIfam" id="TIGR00254">
    <property type="entry name" value="GGDEF"/>
    <property type="match status" value="1"/>
</dbReference>
<dbReference type="InterPro" id="IPR000014">
    <property type="entry name" value="PAS"/>
</dbReference>
<feature type="transmembrane region" description="Helical" evidence="1">
    <location>
        <begin position="200"/>
        <end position="220"/>
    </location>
</feature>
<feature type="domain" description="PAS" evidence="2">
    <location>
        <begin position="337"/>
        <end position="380"/>
    </location>
</feature>
<feature type="transmembrane region" description="Helical" evidence="1">
    <location>
        <begin position="134"/>
        <end position="153"/>
    </location>
</feature>
<accession>A0ABW0YJ78</accession>
<dbReference type="Gene3D" id="3.30.70.270">
    <property type="match status" value="1"/>
</dbReference>
<dbReference type="InterPro" id="IPR035965">
    <property type="entry name" value="PAS-like_dom_sf"/>
</dbReference>
<dbReference type="Gene3D" id="3.30.450.20">
    <property type="entry name" value="PAS domain"/>
    <property type="match status" value="1"/>
</dbReference>
<dbReference type="PANTHER" id="PTHR44757">
    <property type="entry name" value="DIGUANYLATE CYCLASE DGCP"/>
    <property type="match status" value="1"/>
</dbReference>
<dbReference type="RefSeq" id="WP_385938401.1">
    <property type="nucleotide sequence ID" value="NZ_JBHSOZ010000003.1"/>
</dbReference>
<dbReference type="Proteomes" id="UP001596142">
    <property type="component" value="Unassembled WGS sequence"/>
</dbReference>
<feature type="transmembrane region" description="Helical" evidence="1">
    <location>
        <begin position="35"/>
        <end position="55"/>
    </location>
</feature>
<dbReference type="PROSITE" id="PS50887">
    <property type="entry name" value="GGDEF"/>
    <property type="match status" value="1"/>
</dbReference>
<dbReference type="NCBIfam" id="TIGR00229">
    <property type="entry name" value="sensory_box"/>
    <property type="match status" value="1"/>
</dbReference>
<dbReference type="InterPro" id="IPR052155">
    <property type="entry name" value="Biofilm_reg_signaling"/>
</dbReference>
<dbReference type="Pfam" id="PF00990">
    <property type="entry name" value="GGDEF"/>
    <property type="match status" value="1"/>
</dbReference>
<dbReference type="Pfam" id="PF13321">
    <property type="entry name" value="DUF4084"/>
    <property type="match status" value="1"/>
</dbReference>
<dbReference type="EMBL" id="JBHSOZ010000003">
    <property type="protein sequence ID" value="MFC5711731.1"/>
    <property type="molecule type" value="Genomic_DNA"/>
</dbReference>
<keyword evidence="5" id="KW-1185">Reference proteome</keyword>
<dbReference type="SUPFAM" id="SSF55073">
    <property type="entry name" value="Nucleotide cyclase"/>
    <property type="match status" value="1"/>
</dbReference>
<dbReference type="PANTHER" id="PTHR44757:SF2">
    <property type="entry name" value="BIOFILM ARCHITECTURE MAINTENANCE PROTEIN MBAA"/>
    <property type="match status" value="1"/>
</dbReference>
<feature type="transmembrane region" description="Helical" evidence="1">
    <location>
        <begin position="165"/>
        <end position="188"/>
    </location>
</feature>
<dbReference type="InterPro" id="IPR000160">
    <property type="entry name" value="GGDEF_dom"/>
</dbReference>
<feature type="domain" description="GGDEF" evidence="3">
    <location>
        <begin position="492"/>
        <end position="626"/>
    </location>
</feature>
<feature type="transmembrane region" description="Helical" evidence="1">
    <location>
        <begin position="226"/>
        <end position="248"/>
    </location>
</feature>
<dbReference type="Pfam" id="PF13426">
    <property type="entry name" value="PAS_9"/>
    <property type="match status" value="1"/>
</dbReference>
<feature type="transmembrane region" description="Helical" evidence="1">
    <location>
        <begin position="268"/>
        <end position="289"/>
    </location>
</feature>
<dbReference type="PROSITE" id="PS50112">
    <property type="entry name" value="PAS"/>
    <property type="match status" value="1"/>
</dbReference>
<dbReference type="InterPro" id="IPR029787">
    <property type="entry name" value="Nucleotide_cyclase"/>
</dbReference>
<keyword evidence="1" id="KW-0472">Membrane</keyword>
<name>A0ABW0YJ78_9BACI</name>
<gene>
    <name evidence="4" type="ORF">ACFPU1_02945</name>
</gene>
<dbReference type="InterPro" id="IPR025152">
    <property type="entry name" value="DUF4084"/>
</dbReference>
<evidence type="ECO:0000313" key="5">
    <source>
        <dbReference type="Proteomes" id="UP001596142"/>
    </source>
</evidence>
<dbReference type="CDD" id="cd00130">
    <property type="entry name" value="PAS"/>
    <property type="match status" value="1"/>
</dbReference>
<organism evidence="4 5">
    <name type="scientific">Thalassorhabdus alkalitolerans</name>
    <dbReference type="NCBI Taxonomy" id="2282697"/>
    <lineage>
        <taxon>Bacteria</taxon>
        <taxon>Bacillati</taxon>
        <taxon>Bacillota</taxon>
        <taxon>Bacilli</taxon>
        <taxon>Bacillales</taxon>
        <taxon>Bacillaceae</taxon>
        <taxon>Thalassorhabdus</taxon>
    </lineage>
</organism>
<dbReference type="SMART" id="SM00267">
    <property type="entry name" value="GGDEF"/>
    <property type="match status" value="1"/>
</dbReference>
<feature type="transmembrane region" description="Helical" evidence="1">
    <location>
        <begin position="7"/>
        <end position="29"/>
    </location>
</feature>